<dbReference type="Proteomes" id="UP000825729">
    <property type="component" value="Unassembled WGS sequence"/>
</dbReference>
<keyword evidence="1" id="KW-0175">Coiled coil</keyword>
<feature type="compositionally biased region" description="Basic and acidic residues" evidence="2">
    <location>
        <begin position="350"/>
        <end position="359"/>
    </location>
</feature>
<evidence type="ECO:0000256" key="1">
    <source>
        <dbReference type="SAM" id="Coils"/>
    </source>
</evidence>
<comment type="caution">
    <text evidence="3">The sequence shown here is derived from an EMBL/GenBank/DDBJ whole genome shotgun (WGS) entry which is preliminary data.</text>
</comment>
<evidence type="ECO:0000313" key="3">
    <source>
        <dbReference type="EMBL" id="KAG9450683.1"/>
    </source>
</evidence>
<sequence length="452" mass="50390">MEGDQASPDFAFRAATPPPPIVSLTPSTSSSRRLSSSFYEPSRPVSSSRRLSWVSLQGRLVGAEEATSAKNIGGGLSKEESLAWELFTPMQRVLIVAIIAVAAADLKKSRQIAKLQRSVEIRDEIMANMQQKLDDLCEQINTTNDTPEIWPEIMFPWYFDENIDMWNFENSRCESRRSSIEFTKENDIFKMRHDSLVGAEQEERRMSDLSDWCSSVTVSAEIQLNAEQDIYNLQKECEEKDAAMKELAAIAKASDAAASKRIAELEDVIKRKNSIITKLKKDMMVLEQKVLQLTRLRRPSYSSSNVSDMKIPAMATNVLFDMDSSTSPSSSDSDAPANPGGHRSKVVASRKPDAPDSNKEPSIVPQDDSIETRNCRHAGKPPASSSVSGHVNMGNPKQRAMSPLKEKTMNQSVDRPLLSRPKQAVPGTGDPKKQRRRVASNTKDTNPMKRWQ</sequence>
<accession>A0AAV7EPD3</accession>
<feature type="region of interest" description="Disordered" evidence="2">
    <location>
        <begin position="322"/>
        <end position="452"/>
    </location>
</feature>
<proteinExistence type="predicted"/>
<organism evidence="3 4">
    <name type="scientific">Aristolochia fimbriata</name>
    <name type="common">White veined hardy Dutchman's pipe vine</name>
    <dbReference type="NCBI Taxonomy" id="158543"/>
    <lineage>
        <taxon>Eukaryota</taxon>
        <taxon>Viridiplantae</taxon>
        <taxon>Streptophyta</taxon>
        <taxon>Embryophyta</taxon>
        <taxon>Tracheophyta</taxon>
        <taxon>Spermatophyta</taxon>
        <taxon>Magnoliopsida</taxon>
        <taxon>Magnoliidae</taxon>
        <taxon>Piperales</taxon>
        <taxon>Aristolochiaceae</taxon>
        <taxon>Aristolochia</taxon>
    </lineage>
</organism>
<dbReference type="PANTHER" id="PTHR35507">
    <property type="entry name" value="OS09G0488600 PROTEIN"/>
    <property type="match status" value="1"/>
</dbReference>
<gene>
    <name evidence="3" type="ORF">H6P81_010648</name>
</gene>
<feature type="compositionally biased region" description="Low complexity" evidence="2">
    <location>
        <begin position="322"/>
        <end position="334"/>
    </location>
</feature>
<dbReference type="PANTHER" id="PTHR35507:SF1">
    <property type="entry name" value="TMF_TATA_BD DOMAIN-CONTAINING PROTEIN"/>
    <property type="match status" value="1"/>
</dbReference>
<evidence type="ECO:0000256" key="2">
    <source>
        <dbReference type="SAM" id="MobiDB-lite"/>
    </source>
</evidence>
<dbReference type="AlphaFoldDB" id="A0AAV7EPD3"/>
<feature type="region of interest" description="Disordered" evidence="2">
    <location>
        <begin position="1"/>
        <end position="44"/>
    </location>
</feature>
<keyword evidence="4" id="KW-1185">Reference proteome</keyword>
<evidence type="ECO:0000313" key="4">
    <source>
        <dbReference type="Proteomes" id="UP000825729"/>
    </source>
</evidence>
<feature type="coiled-coil region" evidence="1">
    <location>
        <begin position="262"/>
        <end position="296"/>
    </location>
</feature>
<feature type="compositionally biased region" description="Low complexity" evidence="2">
    <location>
        <begin position="22"/>
        <end position="44"/>
    </location>
</feature>
<name>A0AAV7EPD3_ARIFI</name>
<dbReference type="EMBL" id="JAINDJ010000004">
    <property type="protein sequence ID" value="KAG9450683.1"/>
    <property type="molecule type" value="Genomic_DNA"/>
</dbReference>
<protein>
    <submittedName>
        <fullName evidence="3">Uncharacterized protein</fullName>
    </submittedName>
</protein>
<reference evidence="3 4" key="1">
    <citation type="submission" date="2021-07" db="EMBL/GenBank/DDBJ databases">
        <title>The Aristolochia fimbriata genome: insights into angiosperm evolution, floral development and chemical biosynthesis.</title>
        <authorList>
            <person name="Jiao Y."/>
        </authorList>
    </citation>
    <scope>NUCLEOTIDE SEQUENCE [LARGE SCALE GENOMIC DNA]</scope>
    <source>
        <strain evidence="3">IBCAS-2021</strain>
        <tissue evidence="3">Leaf</tissue>
    </source>
</reference>